<dbReference type="CDD" id="cd02012">
    <property type="entry name" value="TPP_TK"/>
    <property type="match status" value="1"/>
</dbReference>
<keyword evidence="3" id="KW-0786">Thiamine pyrophosphate</keyword>
<sequence>MALTKEELTLLADKAYQARRDVVDITGWSGGAHIGGGLSVVDMLIILYYKYMKVDPKNPGWEDRDRLILSKGHAGVAYAPVLARKGYFDFELLKGFNKFKSPFGMHLDGNKVRGVDASTGSLGHGLPIAVGMALGARLQKKSWMTYCILGDGECNEGSVWEAAMAAAHFKLTNLVTFVDRNKLMIDGATEEIMNLEPFADKWKAFGFIVREIDGHDFNALADAIEYAHAEKSGPVLILANTAKGKGVEFMENQVKWHYGGLDSELLESARNSLNKAYGRV</sequence>
<dbReference type="EMBL" id="CP000859">
    <property type="protein sequence ID" value="ABW66938.1"/>
    <property type="molecule type" value="Genomic_DNA"/>
</dbReference>
<dbReference type="SUPFAM" id="SSF52518">
    <property type="entry name" value="Thiamin diphosphate-binding fold (THDP-binding)"/>
    <property type="match status" value="1"/>
</dbReference>
<evidence type="ECO:0000256" key="3">
    <source>
        <dbReference type="ARBA" id="ARBA00023052"/>
    </source>
</evidence>
<dbReference type="RefSeq" id="WP_012174556.1">
    <property type="nucleotide sequence ID" value="NC_009943.1"/>
</dbReference>
<name>A8ZXI0_DESOH</name>
<dbReference type="OrthoDB" id="8732661at2"/>
<dbReference type="Gene3D" id="3.40.50.970">
    <property type="match status" value="1"/>
</dbReference>
<reference evidence="5 6" key="1">
    <citation type="submission" date="2007-10" db="EMBL/GenBank/DDBJ databases">
        <title>Complete sequence of Desulfococcus oleovorans Hxd3.</title>
        <authorList>
            <consortium name="US DOE Joint Genome Institute"/>
            <person name="Copeland A."/>
            <person name="Lucas S."/>
            <person name="Lapidus A."/>
            <person name="Barry K."/>
            <person name="Glavina del Rio T."/>
            <person name="Dalin E."/>
            <person name="Tice H."/>
            <person name="Pitluck S."/>
            <person name="Kiss H."/>
            <person name="Brettin T."/>
            <person name="Bruce D."/>
            <person name="Detter J.C."/>
            <person name="Han C."/>
            <person name="Schmutz J."/>
            <person name="Larimer F."/>
            <person name="Land M."/>
            <person name="Hauser L."/>
            <person name="Kyrpides N."/>
            <person name="Kim E."/>
            <person name="Wawrik B."/>
            <person name="Richardson P."/>
        </authorList>
    </citation>
    <scope>NUCLEOTIDE SEQUENCE [LARGE SCALE GENOMIC DNA]</scope>
    <source>
        <strain evidence="6">DSM 6200 / JCM 39069 / Hxd3</strain>
    </source>
</reference>
<dbReference type="HOGENOM" id="CLU_009227_4_1_7"/>
<evidence type="ECO:0000259" key="4">
    <source>
        <dbReference type="Pfam" id="PF00456"/>
    </source>
</evidence>
<evidence type="ECO:0000313" key="6">
    <source>
        <dbReference type="Proteomes" id="UP000008561"/>
    </source>
</evidence>
<comment type="cofactor">
    <cofactor evidence="1">
        <name>thiamine diphosphate</name>
        <dbReference type="ChEBI" id="CHEBI:58937"/>
    </cofactor>
</comment>
<evidence type="ECO:0000256" key="2">
    <source>
        <dbReference type="ARBA" id="ARBA00007131"/>
    </source>
</evidence>
<proteinExistence type="inferred from homology"/>
<protein>
    <submittedName>
        <fullName evidence="5">Transketolase domain protein</fullName>
    </submittedName>
</protein>
<accession>A8ZXI0</accession>
<dbReference type="Proteomes" id="UP000008561">
    <property type="component" value="Chromosome"/>
</dbReference>
<comment type="similarity">
    <text evidence="2">Belongs to the transketolase family.</text>
</comment>
<organism evidence="5 6">
    <name type="scientific">Desulfosudis oleivorans (strain DSM 6200 / JCM 39069 / Hxd3)</name>
    <name type="common">Desulfococcus oleovorans</name>
    <dbReference type="NCBI Taxonomy" id="96561"/>
    <lineage>
        <taxon>Bacteria</taxon>
        <taxon>Pseudomonadati</taxon>
        <taxon>Thermodesulfobacteriota</taxon>
        <taxon>Desulfobacteria</taxon>
        <taxon>Desulfobacterales</taxon>
        <taxon>Desulfosudaceae</taxon>
        <taxon>Desulfosudis</taxon>
    </lineage>
</organism>
<evidence type="ECO:0000256" key="1">
    <source>
        <dbReference type="ARBA" id="ARBA00001964"/>
    </source>
</evidence>
<feature type="domain" description="Transketolase N-terminal" evidence="4">
    <location>
        <begin position="21"/>
        <end position="272"/>
    </location>
</feature>
<dbReference type="eggNOG" id="COG3959">
    <property type="taxonomic scope" value="Bacteria"/>
</dbReference>
<dbReference type="PANTHER" id="PTHR47514:SF1">
    <property type="entry name" value="TRANSKETOLASE N-TERMINAL SECTION-RELATED"/>
    <property type="match status" value="1"/>
</dbReference>
<keyword evidence="6" id="KW-1185">Reference proteome</keyword>
<dbReference type="STRING" id="96561.Dole_1131"/>
<gene>
    <name evidence="5" type="ordered locus">Dole_1131</name>
</gene>
<evidence type="ECO:0000313" key="5">
    <source>
        <dbReference type="EMBL" id="ABW66938.1"/>
    </source>
</evidence>
<dbReference type="PANTHER" id="PTHR47514">
    <property type="entry name" value="TRANSKETOLASE N-TERMINAL SECTION-RELATED"/>
    <property type="match status" value="1"/>
</dbReference>
<dbReference type="InterPro" id="IPR029061">
    <property type="entry name" value="THDP-binding"/>
</dbReference>
<dbReference type="KEGG" id="dol:Dole_1131"/>
<dbReference type="AlphaFoldDB" id="A8ZXI0"/>
<dbReference type="InterPro" id="IPR005474">
    <property type="entry name" value="Transketolase_N"/>
</dbReference>
<dbReference type="Pfam" id="PF00456">
    <property type="entry name" value="Transketolase_N"/>
    <property type="match status" value="1"/>
</dbReference>